<feature type="non-terminal residue" evidence="2">
    <location>
        <position position="184"/>
    </location>
</feature>
<feature type="coiled-coil region" evidence="1">
    <location>
        <begin position="116"/>
        <end position="143"/>
    </location>
</feature>
<evidence type="ECO:0000313" key="2">
    <source>
        <dbReference type="EMBL" id="GFR45638.1"/>
    </source>
</evidence>
<gene>
    <name evidence="2" type="ORF">Agub_g7046</name>
</gene>
<feature type="coiled-coil region" evidence="1">
    <location>
        <begin position="29"/>
        <end position="91"/>
    </location>
</feature>
<dbReference type="EMBL" id="BMAR01000010">
    <property type="protein sequence ID" value="GFR45638.1"/>
    <property type="molecule type" value="Genomic_DNA"/>
</dbReference>
<dbReference type="SUPFAM" id="SSF90257">
    <property type="entry name" value="Myosin rod fragments"/>
    <property type="match status" value="1"/>
</dbReference>
<dbReference type="Proteomes" id="UP001054857">
    <property type="component" value="Unassembled WGS sequence"/>
</dbReference>
<evidence type="ECO:0000256" key="1">
    <source>
        <dbReference type="SAM" id="Coils"/>
    </source>
</evidence>
<organism evidence="2 3">
    <name type="scientific">Astrephomene gubernaculifera</name>
    <dbReference type="NCBI Taxonomy" id="47775"/>
    <lineage>
        <taxon>Eukaryota</taxon>
        <taxon>Viridiplantae</taxon>
        <taxon>Chlorophyta</taxon>
        <taxon>core chlorophytes</taxon>
        <taxon>Chlorophyceae</taxon>
        <taxon>CS clade</taxon>
        <taxon>Chlamydomonadales</taxon>
        <taxon>Astrephomenaceae</taxon>
        <taxon>Astrephomene</taxon>
    </lineage>
</organism>
<sequence length="184" mass="20764">MAMRGRGGNAEPRPDDAFAEELREKTLALVSVQRNYESISRLMQAKQQEVDQLHAQLSAEQSTSNRLRAQLEEVQGRCAGLERQNEGTRALQSQLADMQASQEATKREAAQANAWAMAMQETVKGLRQQLEEEQHRGQQLKHQLSSWRQMETDLEGEAAVLRSRLAEAEGDCRAMCSELRALRD</sequence>
<dbReference type="AlphaFoldDB" id="A0AAD3DS32"/>
<accession>A0AAD3DS32</accession>
<keyword evidence="3" id="KW-1185">Reference proteome</keyword>
<reference evidence="2 3" key="1">
    <citation type="journal article" date="2021" name="Sci. Rep.">
        <title>Genome sequencing of the multicellular alga Astrephomene provides insights into convergent evolution of germ-soma differentiation.</title>
        <authorList>
            <person name="Yamashita S."/>
            <person name="Yamamoto K."/>
            <person name="Matsuzaki R."/>
            <person name="Suzuki S."/>
            <person name="Yamaguchi H."/>
            <person name="Hirooka S."/>
            <person name="Minakuchi Y."/>
            <person name="Miyagishima S."/>
            <person name="Kawachi M."/>
            <person name="Toyoda A."/>
            <person name="Nozaki H."/>
        </authorList>
    </citation>
    <scope>NUCLEOTIDE SEQUENCE [LARGE SCALE GENOMIC DNA]</scope>
    <source>
        <strain evidence="2 3">NIES-4017</strain>
    </source>
</reference>
<protein>
    <submittedName>
        <fullName evidence="2">Uncharacterized protein</fullName>
    </submittedName>
</protein>
<proteinExistence type="predicted"/>
<dbReference type="Gene3D" id="1.10.287.1490">
    <property type="match status" value="1"/>
</dbReference>
<name>A0AAD3DS32_9CHLO</name>
<keyword evidence="1" id="KW-0175">Coiled coil</keyword>
<comment type="caution">
    <text evidence="2">The sequence shown here is derived from an EMBL/GenBank/DDBJ whole genome shotgun (WGS) entry which is preliminary data.</text>
</comment>
<evidence type="ECO:0000313" key="3">
    <source>
        <dbReference type="Proteomes" id="UP001054857"/>
    </source>
</evidence>